<dbReference type="OrthoDB" id="5581181at2759"/>
<reference evidence="2" key="1">
    <citation type="submission" date="2021-06" db="EMBL/GenBank/DDBJ databases">
        <authorList>
            <person name="Kallberg Y."/>
            <person name="Tangrot J."/>
            <person name="Rosling A."/>
        </authorList>
    </citation>
    <scope>NUCLEOTIDE SEQUENCE</scope>
    <source>
        <strain evidence="2">MA453B</strain>
    </source>
</reference>
<organism evidence="2 3">
    <name type="scientific">Dentiscutata erythropus</name>
    <dbReference type="NCBI Taxonomy" id="1348616"/>
    <lineage>
        <taxon>Eukaryota</taxon>
        <taxon>Fungi</taxon>
        <taxon>Fungi incertae sedis</taxon>
        <taxon>Mucoromycota</taxon>
        <taxon>Glomeromycotina</taxon>
        <taxon>Glomeromycetes</taxon>
        <taxon>Diversisporales</taxon>
        <taxon>Gigasporaceae</taxon>
        <taxon>Dentiscutata</taxon>
    </lineage>
</organism>
<dbReference type="Proteomes" id="UP000789405">
    <property type="component" value="Unassembled WGS sequence"/>
</dbReference>
<keyword evidence="3" id="KW-1185">Reference proteome</keyword>
<comment type="caution">
    <text evidence="2">The sequence shown here is derived from an EMBL/GenBank/DDBJ whole genome shotgun (WGS) entry which is preliminary data.</text>
</comment>
<evidence type="ECO:0000256" key="1">
    <source>
        <dbReference type="SAM" id="MobiDB-lite"/>
    </source>
</evidence>
<gene>
    <name evidence="2" type="ORF">DERYTH_LOCUS7564</name>
</gene>
<feature type="region of interest" description="Disordered" evidence="1">
    <location>
        <begin position="38"/>
        <end position="67"/>
    </location>
</feature>
<evidence type="ECO:0000313" key="2">
    <source>
        <dbReference type="EMBL" id="CAG8599346.1"/>
    </source>
</evidence>
<name>A0A9N9GG05_9GLOM</name>
<dbReference type="EMBL" id="CAJVPY010003708">
    <property type="protein sequence ID" value="CAG8599346.1"/>
    <property type="molecule type" value="Genomic_DNA"/>
</dbReference>
<protein>
    <submittedName>
        <fullName evidence="2">7786_t:CDS:1</fullName>
    </submittedName>
</protein>
<proteinExistence type="predicted"/>
<sequence length="67" mass="7675">MFEIIGSFWTRKDAARFLVNSWMGDEYNNELVEELGHTGNPIEDHGDYGVSDDNWVPDPSNFSPEIL</sequence>
<dbReference type="AlphaFoldDB" id="A0A9N9GG05"/>
<accession>A0A9N9GG05</accession>
<evidence type="ECO:0000313" key="3">
    <source>
        <dbReference type="Proteomes" id="UP000789405"/>
    </source>
</evidence>